<dbReference type="InterPro" id="IPR002110">
    <property type="entry name" value="Ankyrin_rpt"/>
</dbReference>
<dbReference type="OrthoDB" id="2345911at2759"/>
<comment type="caution">
    <text evidence="2">The sequence shown here is derived from an EMBL/GenBank/DDBJ whole genome shotgun (WGS) entry which is preliminary data.</text>
</comment>
<dbReference type="Pfam" id="PF00023">
    <property type="entry name" value="Ank"/>
    <property type="match status" value="1"/>
</dbReference>
<organism evidence="2 3">
    <name type="scientific">Symbiodinium microadriaticum</name>
    <name type="common">Dinoflagellate</name>
    <name type="synonym">Zooxanthella microadriatica</name>
    <dbReference type="NCBI Taxonomy" id="2951"/>
    <lineage>
        <taxon>Eukaryota</taxon>
        <taxon>Sar</taxon>
        <taxon>Alveolata</taxon>
        <taxon>Dinophyceae</taxon>
        <taxon>Suessiales</taxon>
        <taxon>Symbiodiniaceae</taxon>
        <taxon>Symbiodinium</taxon>
    </lineage>
</organism>
<dbReference type="Proteomes" id="UP000186817">
    <property type="component" value="Unassembled WGS sequence"/>
</dbReference>
<dbReference type="PROSITE" id="PS50297">
    <property type="entry name" value="ANK_REP_REGION"/>
    <property type="match status" value="1"/>
</dbReference>
<dbReference type="EMBL" id="LSRX01000536">
    <property type="protein sequence ID" value="OLP94593.1"/>
    <property type="molecule type" value="Genomic_DNA"/>
</dbReference>
<protein>
    <submittedName>
        <fullName evidence="2">Uncharacterized protein</fullName>
    </submittedName>
</protein>
<reference evidence="2 3" key="1">
    <citation type="submission" date="2016-02" db="EMBL/GenBank/DDBJ databases">
        <title>Genome analysis of coral dinoflagellate symbionts highlights evolutionary adaptations to a symbiotic lifestyle.</title>
        <authorList>
            <person name="Aranda M."/>
            <person name="Li Y."/>
            <person name="Liew Y.J."/>
            <person name="Baumgarten S."/>
            <person name="Simakov O."/>
            <person name="Wilson M."/>
            <person name="Piel J."/>
            <person name="Ashoor H."/>
            <person name="Bougouffa S."/>
            <person name="Bajic V.B."/>
            <person name="Ryu T."/>
            <person name="Ravasi T."/>
            <person name="Bayer T."/>
            <person name="Micklem G."/>
            <person name="Kim H."/>
            <person name="Bhak J."/>
            <person name="Lajeunesse T.C."/>
            <person name="Voolstra C.R."/>
        </authorList>
    </citation>
    <scope>NUCLEOTIDE SEQUENCE [LARGE SCALE GENOMIC DNA]</scope>
    <source>
        <strain evidence="2 3">CCMP2467</strain>
    </source>
</reference>
<proteinExistence type="predicted"/>
<keyword evidence="3" id="KW-1185">Reference proteome</keyword>
<gene>
    <name evidence="2" type="ORF">AK812_SmicGene23392</name>
</gene>
<dbReference type="SMART" id="SM00248">
    <property type="entry name" value="ANK"/>
    <property type="match status" value="3"/>
</dbReference>
<name>A0A1Q9DHE4_SYMMI</name>
<accession>A0A1Q9DHE4</accession>
<evidence type="ECO:0000313" key="3">
    <source>
        <dbReference type="Proteomes" id="UP000186817"/>
    </source>
</evidence>
<dbReference type="Gene3D" id="1.25.40.20">
    <property type="entry name" value="Ankyrin repeat-containing domain"/>
    <property type="match status" value="1"/>
</dbReference>
<evidence type="ECO:0000256" key="1">
    <source>
        <dbReference type="PROSITE-ProRule" id="PRU00023"/>
    </source>
</evidence>
<dbReference type="PROSITE" id="PS50088">
    <property type="entry name" value="ANK_REPEAT"/>
    <property type="match status" value="1"/>
</dbReference>
<sequence length="916" mass="102249">MGCCASQAAGSLSRAGHERYAPMWVVKVTDVLKMQGPLRPHQTLMDEGLLVCWDDAKARNHFVIFVSHQWLGLRHPDPNGVQLKVLQDALKNVITGQIKVQTDFISDLAGAQRTLRAAERKQIEDGYIWFDYFSVPQCMDASIAPVRPHSVEAQTYIKSIPDYVDTCQMFVALVPKATTVHSMKTCDYRSWLQRGWCRTELWCKLLSSNSKIPVAVVTDAEVAKFMLPRWMRYPAHSGDFTVEADRSTCCEVVDKALRMKLLALQAEKSMARLRFFTGLYEHMVGSPPFQRRLDEFMADFALHTVRDKGLGPVACAVLAQDREMLRSLVEQRASPHTSSPALPDVGIAEGCTPIHFAARSTCLESLETLLQMRADPHSSSTFLPTPLGFCRTPAAVEVLVRYQADVNFPGGKYALQYFPLQVAIGEQAPLPVIAKLLELRANVNGGEAGTGGAGNVSPLGLLSFGFEENPDLIETAQLLLDKRANVNQVAQLQGLPRIMELTSRAVASYRRNSSEFVKCTSFRKVEAAVLLISLLRQEERQPACEGEDVCMSDRDLEIHFGKVMEGRRSERRCERRVGAAHASPRNLKHFENKKYLKLRMSFCYRRLCSGNFKLDQAGLRTHLFAGDAGGVFGSTSAAREGHGCWQLFHLDHVGLGEAEFLAMASANVTFRYKEHESPPYIEIDGLDLDTKYRILPDAVVVTERINGMQTMWIVGWQADRKNKGQFGSSHYSKDEALYFRTELNPVVGETKKGFFRSAGHKIYEHQEGDKVIRYFLNSKGTQKTVPEDEVDFHPKKSYDSKMELQVSCGRIGSKRFFCFRMGKPSTCVFRCFYDSENDICGPSHFCEKVGSSPADNLAPFGAEQKCKALGAADHEAADAEIAKKLEDIKGSVLDLTEKMEQSPAISEKGSSRADLL</sequence>
<feature type="repeat" description="ANK" evidence="1">
    <location>
        <begin position="349"/>
        <end position="381"/>
    </location>
</feature>
<keyword evidence="1" id="KW-0040">ANK repeat</keyword>
<dbReference type="SUPFAM" id="SSF48403">
    <property type="entry name" value="Ankyrin repeat"/>
    <property type="match status" value="1"/>
</dbReference>
<dbReference type="AlphaFoldDB" id="A0A1Q9DHE4"/>
<evidence type="ECO:0000313" key="2">
    <source>
        <dbReference type="EMBL" id="OLP94593.1"/>
    </source>
</evidence>
<dbReference type="InterPro" id="IPR036770">
    <property type="entry name" value="Ankyrin_rpt-contain_sf"/>
</dbReference>